<feature type="compositionally biased region" description="Basic and acidic residues" evidence="1">
    <location>
        <begin position="25"/>
        <end position="37"/>
    </location>
</feature>
<name>A0ABX8E055_9PSED</name>
<feature type="region of interest" description="Disordered" evidence="1">
    <location>
        <begin position="19"/>
        <end position="48"/>
    </location>
</feature>
<gene>
    <name evidence="2" type="ORF">KH389_10800</name>
</gene>
<evidence type="ECO:0000313" key="3">
    <source>
        <dbReference type="Proteomes" id="UP000678154"/>
    </source>
</evidence>
<proteinExistence type="predicted"/>
<dbReference type="RefSeq" id="WP_147303867.1">
    <property type="nucleotide sequence ID" value="NZ_BQHV01000001.1"/>
</dbReference>
<sequence length="139" mass="15408">MTKPTTAPDFQLVVLRDVEPPMTNKTDHADCNERNANEEPGPIDSPPGVHEFKAVIQDDGAHDRKYDGPQQAFAWWGRDAGGQVSLMFTRRLDRNTWPYSGLHLMSGFDAGGACGMDNGQQLNILPVTVWARDGIVTYH</sequence>
<evidence type="ECO:0000313" key="2">
    <source>
        <dbReference type="EMBL" id="QVL21030.1"/>
    </source>
</evidence>
<accession>A0ABX8E055</accession>
<dbReference type="Proteomes" id="UP000678154">
    <property type="component" value="Chromosome"/>
</dbReference>
<reference evidence="2 3" key="1">
    <citation type="journal article" date="2016" name="J. Hazard. Mater.">
        <title>A newly isolated Pseudomonas putida S-1 strain for batch-mode-propanethiol degradation and continuous treatment of propanethiol-containing waste gas.</title>
        <authorList>
            <person name="Chen D.Z."/>
            <person name="Sun Y.M."/>
            <person name="Han L.M."/>
            <person name="Chen J."/>
            <person name="Ye J.X."/>
            <person name="Chen J.M."/>
        </authorList>
    </citation>
    <scope>NUCLEOTIDE SEQUENCE [LARGE SCALE GENOMIC DNA]</scope>
    <source>
        <strain evidence="2 3">S-1</strain>
    </source>
</reference>
<keyword evidence="3" id="KW-1185">Reference proteome</keyword>
<organism evidence="2 3">
    <name type="scientific">Pseudomonas qingdaonensis</name>
    <dbReference type="NCBI Taxonomy" id="2056231"/>
    <lineage>
        <taxon>Bacteria</taxon>
        <taxon>Pseudomonadati</taxon>
        <taxon>Pseudomonadota</taxon>
        <taxon>Gammaproteobacteria</taxon>
        <taxon>Pseudomonadales</taxon>
        <taxon>Pseudomonadaceae</taxon>
        <taxon>Pseudomonas</taxon>
    </lineage>
</organism>
<protein>
    <submittedName>
        <fullName evidence="2">Uncharacterized protein</fullName>
    </submittedName>
</protein>
<dbReference type="EMBL" id="CP074676">
    <property type="protein sequence ID" value="QVL21030.1"/>
    <property type="molecule type" value="Genomic_DNA"/>
</dbReference>
<evidence type="ECO:0000256" key="1">
    <source>
        <dbReference type="SAM" id="MobiDB-lite"/>
    </source>
</evidence>
<dbReference type="GeneID" id="87480737"/>